<sequence>MISRYWIKSKVKLFALFILITLTVSAIYLYLMNLQEKRTVQSSGERCMSELASLKYQLNEVTQYKDRIDKLLTETQKAHEAEKERFKDIMESCVAMKQQSTLCQSQFEDLQSECKKVRDDYNKLKKSINT</sequence>
<reference evidence="4 5" key="1">
    <citation type="submission" date="2024-06" db="EMBL/GenBank/DDBJ databases">
        <title>A chromosome-level genome assembly of beet webworm, Loxostege sticticalis.</title>
        <authorList>
            <person name="Zhang Y."/>
        </authorList>
    </citation>
    <scope>NUCLEOTIDE SEQUENCE [LARGE SCALE GENOMIC DNA]</scope>
    <source>
        <strain evidence="3">AQ026</strain>
        <strain evidence="2">AQ028</strain>
        <tissue evidence="2">Male pupae</tissue>
        <tissue evidence="3">Whole body</tissue>
    </source>
</reference>
<dbReference type="EMBL" id="JBEDNZ010000001">
    <property type="protein sequence ID" value="KAL0852265.1"/>
    <property type="molecule type" value="Genomic_DNA"/>
</dbReference>
<evidence type="ECO:0000313" key="5">
    <source>
        <dbReference type="Proteomes" id="UP001549921"/>
    </source>
</evidence>
<dbReference type="AlphaFoldDB" id="A0ABD0TST6"/>
<name>A0ABD0TST6_LOXSC</name>
<gene>
    <name evidence="3" type="ORF">ABMA27_000450</name>
    <name evidence="2" type="ORF">ABMA28_000475</name>
</gene>
<feature type="transmembrane region" description="Helical" evidence="1">
    <location>
        <begin position="12"/>
        <end position="31"/>
    </location>
</feature>
<evidence type="ECO:0000313" key="2">
    <source>
        <dbReference type="EMBL" id="KAL0852265.1"/>
    </source>
</evidence>
<dbReference type="EMBL" id="JBEUOH010000001">
    <property type="protein sequence ID" value="KAL0902622.1"/>
    <property type="molecule type" value="Genomic_DNA"/>
</dbReference>
<comment type="caution">
    <text evidence="2">The sequence shown here is derived from an EMBL/GenBank/DDBJ whole genome shotgun (WGS) entry which is preliminary data.</text>
</comment>
<evidence type="ECO:0000256" key="1">
    <source>
        <dbReference type="SAM" id="Phobius"/>
    </source>
</evidence>
<evidence type="ECO:0000313" key="3">
    <source>
        <dbReference type="EMBL" id="KAL0902622.1"/>
    </source>
</evidence>
<proteinExistence type="predicted"/>
<keyword evidence="4" id="KW-1185">Reference proteome</keyword>
<dbReference type="Proteomes" id="UP001549921">
    <property type="component" value="Unassembled WGS sequence"/>
</dbReference>
<keyword evidence="1" id="KW-0472">Membrane</keyword>
<accession>A0ABD0TST6</accession>
<protein>
    <submittedName>
        <fullName evidence="2">Uncharacterized protein</fullName>
    </submittedName>
</protein>
<keyword evidence="1" id="KW-1133">Transmembrane helix</keyword>
<organism evidence="2 5">
    <name type="scientific">Loxostege sticticalis</name>
    <name type="common">Beet webworm moth</name>
    <dbReference type="NCBI Taxonomy" id="481309"/>
    <lineage>
        <taxon>Eukaryota</taxon>
        <taxon>Metazoa</taxon>
        <taxon>Ecdysozoa</taxon>
        <taxon>Arthropoda</taxon>
        <taxon>Hexapoda</taxon>
        <taxon>Insecta</taxon>
        <taxon>Pterygota</taxon>
        <taxon>Neoptera</taxon>
        <taxon>Endopterygota</taxon>
        <taxon>Lepidoptera</taxon>
        <taxon>Glossata</taxon>
        <taxon>Ditrysia</taxon>
        <taxon>Pyraloidea</taxon>
        <taxon>Crambidae</taxon>
        <taxon>Pyraustinae</taxon>
        <taxon>Loxostege</taxon>
    </lineage>
</organism>
<evidence type="ECO:0000313" key="4">
    <source>
        <dbReference type="Proteomes" id="UP001549920"/>
    </source>
</evidence>
<keyword evidence="1" id="KW-0812">Transmembrane</keyword>
<dbReference type="Proteomes" id="UP001549920">
    <property type="component" value="Unassembled WGS sequence"/>
</dbReference>